<keyword evidence="3" id="KW-1185">Reference proteome</keyword>
<gene>
    <name evidence="2" type="ORF">H8730_13940</name>
</gene>
<dbReference type="RefSeq" id="WP_177720262.1">
    <property type="nucleotide sequence ID" value="NZ_JACRSQ010000027.1"/>
</dbReference>
<accession>A0A926DVW8</accession>
<proteinExistence type="predicted"/>
<evidence type="ECO:0000313" key="2">
    <source>
        <dbReference type="EMBL" id="MBC8544644.1"/>
    </source>
</evidence>
<dbReference type="InterPro" id="IPR000510">
    <property type="entry name" value="Nase/OxRdtase_comp1"/>
</dbReference>
<dbReference type="Pfam" id="PF00148">
    <property type="entry name" value="Oxidored_nitro"/>
    <property type="match status" value="1"/>
</dbReference>
<dbReference type="PANTHER" id="PTHR42846:SF1">
    <property type="entry name" value="NI-SIROHYDROCHLORIN A,C-DIAMIDE REDUCTIVE CYCLASE COMPLEX, COMPONENT CFBD"/>
    <property type="match status" value="1"/>
</dbReference>
<reference evidence="2" key="1">
    <citation type="submission" date="2020-08" db="EMBL/GenBank/DDBJ databases">
        <title>Genome public.</title>
        <authorList>
            <person name="Liu C."/>
            <person name="Sun Q."/>
        </authorList>
    </citation>
    <scope>NUCLEOTIDE SEQUENCE</scope>
    <source>
        <strain evidence="2">NSJ-32</strain>
    </source>
</reference>
<organism evidence="2 3">
    <name type="scientific">Bianquea renquensis</name>
    <dbReference type="NCBI Taxonomy" id="2763661"/>
    <lineage>
        <taxon>Bacteria</taxon>
        <taxon>Bacillati</taxon>
        <taxon>Bacillota</taxon>
        <taxon>Clostridia</taxon>
        <taxon>Eubacteriales</taxon>
        <taxon>Bianqueaceae</taxon>
        <taxon>Bianquea</taxon>
    </lineage>
</organism>
<dbReference type="Gene3D" id="3.40.50.1980">
    <property type="entry name" value="Nitrogenase molybdenum iron protein domain"/>
    <property type="match status" value="2"/>
</dbReference>
<dbReference type="Proteomes" id="UP000657006">
    <property type="component" value="Unassembled WGS sequence"/>
</dbReference>
<evidence type="ECO:0000259" key="1">
    <source>
        <dbReference type="Pfam" id="PF00148"/>
    </source>
</evidence>
<dbReference type="AlphaFoldDB" id="A0A926DVW8"/>
<sequence>MKQISLQLPPFAPDYSGACSALFELGGMIVIHDACGCTGNYTGFDEPRWYDGESQVYCSALRQMDAIMGDDEKLIGRVLRAAEDMHPKFIALMGSPVPTVIGTDFAGIAEEIQQRSGIPAFGFLTTGLRLYDVGASEAFLALVKRFARPGASEPKAKTVNLLGLTPLDFYVGGTVKALHSALEQQGWNILASIAMDTDLEKIRDSVDAQINLVVSQSGLAMAEYYKDMYNIPYVVGLPVGSEAADELFSMLEQSAEDGQNRILSSGHGQGNYQTVILGERVICNSIRRCLEVDCGLEGVAAVGIFSPEPRLMGSDDLSATCEDEIETLLNESGCTRIIGDPLFKRLLANDNKAEFFEFPIPAVSSKLYWNQCVPIIGDQIFTWLPKMGRR</sequence>
<dbReference type="EMBL" id="JACRSQ010000027">
    <property type="protein sequence ID" value="MBC8544644.1"/>
    <property type="molecule type" value="Genomic_DNA"/>
</dbReference>
<dbReference type="SUPFAM" id="SSF53807">
    <property type="entry name" value="Helical backbone' metal receptor"/>
    <property type="match status" value="1"/>
</dbReference>
<evidence type="ECO:0000313" key="3">
    <source>
        <dbReference type="Proteomes" id="UP000657006"/>
    </source>
</evidence>
<feature type="domain" description="Nitrogenase/oxidoreductase component 1" evidence="1">
    <location>
        <begin position="15"/>
        <end position="256"/>
    </location>
</feature>
<dbReference type="GO" id="GO:0016491">
    <property type="term" value="F:oxidoreductase activity"/>
    <property type="evidence" value="ECO:0007669"/>
    <property type="project" value="InterPro"/>
</dbReference>
<comment type="caution">
    <text evidence="2">The sequence shown here is derived from an EMBL/GenBank/DDBJ whole genome shotgun (WGS) entry which is preliminary data.</text>
</comment>
<dbReference type="PANTHER" id="PTHR42846">
    <property type="entry name" value="NI-SIROHYDROCHLORIN A,C-DIAMIDE REDUCTIVE CYCLASE COMPLEX, COMPONENT CFBD"/>
    <property type="match status" value="1"/>
</dbReference>
<dbReference type="InterPro" id="IPR052673">
    <property type="entry name" value="Ni-siroh_cyclase_CfbD"/>
</dbReference>
<protein>
    <submittedName>
        <fullName evidence="2">Oxidoreductase</fullName>
    </submittedName>
</protein>
<name>A0A926DVW8_9FIRM</name>